<dbReference type="Pfam" id="PF01431">
    <property type="entry name" value="Peptidase_M13"/>
    <property type="match status" value="1"/>
</dbReference>
<keyword evidence="5" id="KW-0378">Hydrolase</keyword>
<dbReference type="InterPro" id="IPR000718">
    <property type="entry name" value="Peptidase_M13"/>
</dbReference>
<dbReference type="PRINTS" id="PR00786">
    <property type="entry name" value="NEPRILYSIN"/>
</dbReference>
<evidence type="ECO:0000256" key="4">
    <source>
        <dbReference type="ARBA" id="ARBA00022723"/>
    </source>
</evidence>
<proteinExistence type="inferred from homology"/>
<evidence type="ECO:0000313" key="10">
    <source>
        <dbReference type="EMBL" id="MBM6400455.1"/>
    </source>
</evidence>
<evidence type="ECO:0000256" key="6">
    <source>
        <dbReference type="ARBA" id="ARBA00022833"/>
    </source>
</evidence>
<dbReference type="EMBL" id="JAFDVD010000008">
    <property type="protein sequence ID" value="MBM6400455.1"/>
    <property type="molecule type" value="Genomic_DNA"/>
</dbReference>
<comment type="similarity">
    <text evidence="2">Belongs to the peptidase M13 family.</text>
</comment>
<keyword evidence="6" id="KW-0862">Zinc</keyword>
<evidence type="ECO:0000256" key="2">
    <source>
        <dbReference type="ARBA" id="ARBA00007357"/>
    </source>
</evidence>
<dbReference type="Pfam" id="PF05649">
    <property type="entry name" value="Peptidase_M13_N"/>
    <property type="match status" value="1"/>
</dbReference>
<dbReference type="PANTHER" id="PTHR11733:SF167">
    <property type="entry name" value="FI17812P1-RELATED"/>
    <property type="match status" value="1"/>
</dbReference>
<dbReference type="RefSeq" id="WP_204130912.1">
    <property type="nucleotide sequence ID" value="NZ_JAFDVD010000008.1"/>
</dbReference>
<comment type="cofactor">
    <cofactor evidence="1">
        <name>Zn(2+)</name>
        <dbReference type="ChEBI" id="CHEBI:29105"/>
    </cofactor>
</comment>
<dbReference type="InterPro" id="IPR024079">
    <property type="entry name" value="MetalloPept_cat_dom_sf"/>
</dbReference>
<keyword evidence="3" id="KW-0645">Protease</keyword>
<feature type="domain" description="Peptidase M13 N-terminal" evidence="9">
    <location>
        <begin position="16"/>
        <end position="393"/>
    </location>
</feature>
<evidence type="ECO:0000256" key="5">
    <source>
        <dbReference type="ARBA" id="ARBA00022801"/>
    </source>
</evidence>
<evidence type="ECO:0000313" key="11">
    <source>
        <dbReference type="Proteomes" id="UP001430172"/>
    </source>
</evidence>
<gene>
    <name evidence="10" type="ORF">JQN70_08670</name>
</gene>
<dbReference type="Gene3D" id="3.40.390.10">
    <property type="entry name" value="Collagenase (Catalytic Domain)"/>
    <property type="match status" value="1"/>
</dbReference>
<evidence type="ECO:0000256" key="3">
    <source>
        <dbReference type="ARBA" id="ARBA00022670"/>
    </source>
</evidence>
<keyword evidence="7" id="KW-0482">Metalloprotease</keyword>
<evidence type="ECO:0000256" key="1">
    <source>
        <dbReference type="ARBA" id="ARBA00001947"/>
    </source>
</evidence>
<dbReference type="Proteomes" id="UP001430172">
    <property type="component" value="Unassembled WGS sequence"/>
</dbReference>
<dbReference type="CDD" id="cd08662">
    <property type="entry name" value="M13"/>
    <property type="match status" value="1"/>
</dbReference>
<accession>A0ABS2CKY3</accession>
<dbReference type="InterPro" id="IPR042089">
    <property type="entry name" value="Peptidase_M13_dom_2"/>
</dbReference>
<dbReference type="Gene3D" id="1.10.1380.10">
    <property type="entry name" value="Neutral endopeptidase , domain2"/>
    <property type="match status" value="1"/>
</dbReference>
<keyword evidence="4" id="KW-0479">Metal-binding</keyword>
<feature type="domain" description="Peptidase M13 C-terminal" evidence="8">
    <location>
        <begin position="445"/>
        <end position="641"/>
    </location>
</feature>
<organism evidence="10 11">
    <name type="scientific">Phycicoccus sonneratiae</name>
    <dbReference type="NCBI Taxonomy" id="2807628"/>
    <lineage>
        <taxon>Bacteria</taxon>
        <taxon>Bacillati</taxon>
        <taxon>Actinomycetota</taxon>
        <taxon>Actinomycetes</taxon>
        <taxon>Micrococcales</taxon>
        <taxon>Intrasporangiaceae</taxon>
        <taxon>Phycicoccus</taxon>
    </lineage>
</organism>
<sequence>MRSGIDTASVDETVRPQDDLFAFANGGWVAHTEIPDDRGRYGTFDTLREAAEEHVRTIIEEVAAGSPAPGSVAAKVGDLYSSFMDEAAVDALGAGPVLADLERVAGVRDASGLMRLLGELGRDGVMGPVIPFVNTDDRDPDRYVVYLEQAGLGLPDESYYREPQHADTRAAYVPHVARMLELVAHPGAQAAAARVVDLETRLAAAHWDKVSNRDPVRTYTLLDRPGLDALAPALDWTAFLEGLGAPAHAFRAVVVRQPSFVTALGEALTEVGIEVWRDWLAWHVVHAHAPYLSAPFVEENFDFFGRTLSGVPKLRDRWKRAVTLVEDALGEAVGQLYVERHFPPHAKERMLELVGHLVEAFRRSLSEVPWMGASTRAEALEKLGAFTPKIGYPDRWRDYSTLEVRAGDLLGNVRRAAAFEVERNLAKLGGPVDRTEWFMTPQTVNAYYNPGMNEIVFPAAILQPPFFDVDADDAANYGGIGAVIGHEIGHGFDDQGSQFDGRGELRDWWTASDRERFQALADALVGQYSLLETRDAPGQKVNGALTVGENIGDLGGLTIGYSAYRIALGDEPAAELDGFTGDQRFFLGWAQIWRGKSRRAEAERLLAIDPHSPMDLRANAVRNLDEFHEAFGTGPGDGLWVPEDERVRIF</sequence>
<dbReference type="InterPro" id="IPR018497">
    <property type="entry name" value="Peptidase_M13_C"/>
</dbReference>
<dbReference type="PANTHER" id="PTHR11733">
    <property type="entry name" value="ZINC METALLOPROTEASE FAMILY M13 NEPRILYSIN-RELATED"/>
    <property type="match status" value="1"/>
</dbReference>
<reference evidence="10" key="1">
    <citation type="submission" date="2021-02" db="EMBL/GenBank/DDBJ databases">
        <title>Phycicoccus sp. MQZ13P-5T, whole genome shotgun sequence.</title>
        <authorList>
            <person name="Tuo L."/>
        </authorList>
    </citation>
    <scope>NUCLEOTIDE SEQUENCE</scope>
    <source>
        <strain evidence="10">MQZ13P-5</strain>
    </source>
</reference>
<evidence type="ECO:0000256" key="7">
    <source>
        <dbReference type="ARBA" id="ARBA00023049"/>
    </source>
</evidence>
<keyword evidence="11" id="KW-1185">Reference proteome</keyword>
<name>A0ABS2CKY3_9MICO</name>
<protein>
    <submittedName>
        <fullName evidence="10">Peptidase M13</fullName>
    </submittedName>
</protein>
<evidence type="ECO:0000259" key="9">
    <source>
        <dbReference type="Pfam" id="PF05649"/>
    </source>
</evidence>
<evidence type="ECO:0000259" key="8">
    <source>
        <dbReference type="Pfam" id="PF01431"/>
    </source>
</evidence>
<dbReference type="PROSITE" id="PS51885">
    <property type="entry name" value="NEPRILYSIN"/>
    <property type="match status" value="1"/>
</dbReference>
<comment type="caution">
    <text evidence="10">The sequence shown here is derived from an EMBL/GenBank/DDBJ whole genome shotgun (WGS) entry which is preliminary data.</text>
</comment>
<dbReference type="SUPFAM" id="SSF55486">
    <property type="entry name" value="Metalloproteases ('zincins'), catalytic domain"/>
    <property type="match status" value="1"/>
</dbReference>
<dbReference type="InterPro" id="IPR008753">
    <property type="entry name" value="Peptidase_M13_N"/>
</dbReference>